<feature type="transmembrane region" description="Helical" evidence="5">
    <location>
        <begin position="98"/>
        <end position="126"/>
    </location>
</feature>
<reference evidence="7" key="1">
    <citation type="submission" date="2018-06" db="EMBL/GenBank/DDBJ databases">
        <authorList>
            <person name="Zhirakovskaya E."/>
        </authorList>
    </citation>
    <scope>NUCLEOTIDE SEQUENCE</scope>
</reference>
<dbReference type="InterPro" id="IPR051784">
    <property type="entry name" value="Nod_factor_ABC_transporter"/>
</dbReference>
<feature type="transmembrane region" description="Helical" evidence="5">
    <location>
        <begin position="21"/>
        <end position="44"/>
    </location>
</feature>
<evidence type="ECO:0000256" key="5">
    <source>
        <dbReference type="SAM" id="Phobius"/>
    </source>
</evidence>
<dbReference type="AlphaFoldDB" id="A0A3B0UPB1"/>
<keyword evidence="2 5" id="KW-0812">Transmembrane</keyword>
<feature type="transmembrane region" description="Helical" evidence="5">
    <location>
        <begin position="183"/>
        <end position="202"/>
    </location>
</feature>
<name>A0A3B0UPB1_9ZZZZ</name>
<feature type="domain" description="ABC transmembrane type-2" evidence="6">
    <location>
        <begin position="25"/>
        <end position="256"/>
    </location>
</feature>
<evidence type="ECO:0000256" key="3">
    <source>
        <dbReference type="ARBA" id="ARBA00022989"/>
    </source>
</evidence>
<dbReference type="PANTHER" id="PTHR43229:SF2">
    <property type="entry name" value="NODULATION PROTEIN J"/>
    <property type="match status" value="1"/>
</dbReference>
<feature type="transmembrane region" description="Helical" evidence="5">
    <location>
        <begin position="59"/>
        <end position="77"/>
    </location>
</feature>
<gene>
    <name evidence="7" type="ORF">MNBD_CHLOROFLEXI01-4955</name>
</gene>
<evidence type="ECO:0000256" key="2">
    <source>
        <dbReference type="ARBA" id="ARBA00022692"/>
    </source>
</evidence>
<sequence length="269" mass="29565">MNLLNSHKLFALISHNFRLAWAYKLNFVTRYLGVIISVLLFFFLDQLLQRSGSGQVEGGSYFTFLIIGGAFSKLLELSSHAFSANLREEMLQGTIEPLLVTATPVTLALLGPSSWMLLEGVLLVLIQLGVGTAVGADFSNANWGTAVGVLLVSLSSLISYGIFSAAFVIVFKRGDPMNWFINSVAYVFSGVFFPVELLPPWLRTISYLLPFTYALRALRGALMRGESIQAVGGDLLMLLGFTAVLLPLSFFALRYAIRHLKQTGELAHY</sequence>
<dbReference type="InterPro" id="IPR000412">
    <property type="entry name" value="ABC_2_transport"/>
</dbReference>
<evidence type="ECO:0000256" key="4">
    <source>
        <dbReference type="ARBA" id="ARBA00023136"/>
    </source>
</evidence>
<evidence type="ECO:0000313" key="7">
    <source>
        <dbReference type="EMBL" id="VAW30970.1"/>
    </source>
</evidence>
<keyword evidence="4 5" id="KW-0472">Membrane</keyword>
<proteinExistence type="predicted"/>
<dbReference type="InterPro" id="IPR013525">
    <property type="entry name" value="ABC2_TM"/>
</dbReference>
<dbReference type="GO" id="GO:0043190">
    <property type="term" value="C:ATP-binding cassette (ABC) transporter complex"/>
    <property type="evidence" value="ECO:0007669"/>
    <property type="project" value="InterPro"/>
</dbReference>
<dbReference type="InterPro" id="IPR047817">
    <property type="entry name" value="ABC2_TM_bact-type"/>
</dbReference>
<protein>
    <recommendedName>
        <fullName evidence="6">ABC transmembrane type-2 domain-containing protein</fullName>
    </recommendedName>
</protein>
<organism evidence="7">
    <name type="scientific">hydrothermal vent metagenome</name>
    <dbReference type="NCBI Taxonomy" id="652676"/>
    <lineage>
        <taxon>unclassified sequences</taxon>
        <taxon>metagenomes</taxon>
        <taxon>ecological metagenomes</taxon>
    </lineage>
</organism>
<dbReference type="GO" id="GO:0140359">
    <property type="term" value="F:ABC-type transporter activity"/>
    <property type="evidence" value="ECO:0007669"/>
    <property type="project" value="InterPro"/>
</dbReference>
<feature type="transmembrane region" description="Helical" evidence="5">
    <location>
        <begin position="235"/>
        <end position="257"/>
    </location>
</feature>
<dbReference type="Pfam" id="PF01061">
    <property type="entry name" value="ABC2_membrane"/>
    <property type="match status" value="1"/>
</dbReference>
<dbReference type="PANTHER" id="PTHR43229">
    <property type="entry name" value="NODULATION PROTEIN J"/>
    <property type="match status" value="1"/>
</dbReference>
<dbReference type="PIRSF" id="PIRSF006648">
    <property type="entry name" value="DrrB"/>
    <property type="match status" value="1"/>
</dbReference>
<keyword evidence="3 5" id="KW-1133">Transmembrane helix</keyword>
<feature type="transmembrane region" description="Helical" evidence="5">
    <location>
        <begin position="146"/>
        <end position="171"/>
    </location>
</feature>
<evidence type="ECO:0000256" key="1">
    <source>
        <dbReference type="ARBA" id="ARBA00004141"/>
    </source>
</evidence>
<dbReference type="EMBL" id="UOEU01000123">
    <property type="protein sequence ID" value="VAW30970.1"/>
    <property type="molecule type" value="Genomic_DNA"/>
</dbReference>
<dbReference type="PROSITE" id="PS51012">
    <property type="entry name" value="ABC_TM2"/>
    <property type="match status" value="1"/>
</dbReference>
<comment type="subcellular location">
    <subcellularLocation>
        <location evidence="1">Membrane</location>
        <topology evidence="1">Multi-pass membrane protein</topology>
    </subcellularLocation>
</comment>
<accession>A0A3B0UPB1</accession>
<evidence type="ECO:0000259" key="6">
    <source>
        <dbReference type="PROSITE" id="PS51012"/>
    </source>
</evidence>